<dbReference type="PANTHER" id="PTHR35910:SF6">
    <property type="entry name" value="2EXR DOMAIN-CONTAINING PROTEIN"/>
    <property type="match status" value="1"/>
</dbReference>
<name>A0A9P4TKF6_CURKU</name>
<dbReference type="Proteomes" id="UP000801428">
    <property type="component" value="Unassembled WGS sequence"/>
</dbReference>
<dbReference type="PANTHER" id="PTHR35910">
    <property type="entry name" value="2EXR DOMAIN-CONTAINING PROTEIN"/>
    <property type="match status" value="1"/>
</dbReference>
<sequence length="260" mass="30329">MSISNLPKEIRLRIWELAYLNEPPRLVTLQTKWHDDQHGEDVFCPRHSPSPAPAVTNICQEARAEARFRARRAKDLICLPSPLDPNPERFYFRLDVDILYLDLEHGSDKHFDDSPDAGLLAHFLDADGCDATLLKKVAITQIVRVAFVDGALSNCLRDFPNIELIVMVVDPKDMRTPQEKERFVFAARRIITQYRLDMRISAKARGEVYVHGERHLNLDFAIKKGKTLEVLDKSVWQNWAELEKDWWMHDVPQRYIDFYF</sequence>
<dbReference type="OrthoDB" id="3513892at2759"/>
<evidence type="ECO:0000259" key="1">
    <source>
        <dbReference type="Pfam" id="PF20150"/>
    </source>
</evidence>
<evidence type="ECO:0000313" key="2">
    <source>
        <dbReference type="EMBL" id="KAF3006557.1"/>
    </source>
</evidence>
<evidence type="ECO:0000313" key="3">
    <source>
        <dbReference type="Proteomes" id="UP000801428"/>
    </source>
</evidence>
<gene>
    <name evidence="2" type="ORF">E8E13_006250</name>
</gene>
<feature type="domain" description="2EXR" evidence="1">
    <location>
        <begin position="4"/>
        <end position="99"/>
    </location>
</feature>
<organism evidence="2 3">
    <name type="scientific">Curvularia kusanoi</name>
    <name type="common">Cochliobolus kusanoi</name>
    <dbReference type="NCBI Taxonomy" id="90978"/>
    <lineage>
        <taxon>Eukaryota</taxon>
        <taxon>Fungi</taxon>
        <taxon>Dikarya</taxon>
        <taxon>Ascomycota</taxon>
        <taxon>Pezizomycotina</taxon>
        <taxon>Dothideomycetes</taxon>
        <taxon>Pleosporomycetidae</taxon>
        <taxon>Pleosporales</taxon>
        <taxon>Pleosporineae</taxon>
        <taxon>Pleosporaceae</taxon>
        <taxon>Curvularia</taxon>
    </lineage>
</organism>
<accession>A0A9P4TKF6</accession>
<proteinExistence type="predicted"/>
<dbReference type="Pfam" id="PF20150">
    <property type="entry name" value="2EXR"/>
    <property type="match status" value="1"/>
</dbReference>
<dbReference type="AlphaFoldDB" id="A0A9P4TKF6"/>
<dbReference type="InterPro" id="IPR045518">
    <property type="entry name" value="2EXR"/>
</dbReference>
<reference evidence="2" key="1">
    <citation type="submission" date="2019-04" db="EMBL/GenBank/DDBJ databases">
        <title>Sequencing of skin fungus with MAO and IRED activity.</title>
        <authorList>
            <person name="Marsaioli A.J."/>
            <person name="Bonatto J.M.C."/>
            <person name="Reis Junior O."/>
        </authorList>
    </citation>
    <scope>NUCLEOTIDE SEQUENCE</scope>
    <source>
        <strain evidence="2">30M1</strain>
    </source>
</reference>
<comment type="caution">
    <text evidence="2">The sequence shown here is derived from an EMBL/GenBank/DDBJ whole genome shotgun (WGS) entry which is preliminary data.</text>
</comment>
<dbReference type="EMBL" id="SWKU01000005">
    <property type="protein sequence ID" value="KAF3006557.1"/>
    <property type="molecule type" value="Genomic_DNA"/>
</dbReference>
<keyword evidence="3" id="KW-1185">Reference proteome</keyword>
<protein>
    <recommendedName>
        <fullName evidence="1">2EXR domain-containing protein</fullName>
    </recommendedName>
</protein>